<evidence type="ECO:0000313" key="3">
    <source>
        <dbReference type="EnsemblPlants" id="QL03p072973:mrna"/>
    </source>
</evidence>
<dbReference type="InterPro" id="IPR032675">
    <property type="entry name" value="LRR_dom_sf"/>
</dbReference>
<dbReference type="Proteomes" id="UP000594261">
    <property type="component" value="Chromosome 3"/>
</dbReference>
<name>A0A7N2LB13_QUELO</name>
<dbReference type="EMBL" id="LRBV02000003">
    <property type="status" value="NOT_ANNOTATED_CDS"/>
    <property type="molecule type" value="Genomic_DNA"/>
</dbReference>
<dbReference type="SUPFAM" id="SSF52047">
    <property type="entry name" value="RNI-like"/>
    <property type="match status" value="1"/>
</dbReference>
<dbReference type="InterPro" id="IPR053772">
    <property type="entry name" value="At1g61320/At1g61330-like"/>
</dbReference>
<dbReference type="InterPro" id="IPR036047">
    <property type="entry name" value="F-box-like_dom_sf"/>
</dbReference>
<keyword evidence="4" id="KW-1185">Reference proteome</keyword>
<evidence type="ECO:0000259" key="1">
    <source>
        <dbReference type="Pfam" id="PF00646"/>
    </source>
</evidence>
<proteinExistence type="predicted"/>
<sequence>MKKMMVFPRESSKSDKIDAKDRISELPEPIKQHILFFMCPEDAARTTVLSKTWQQTWNSLRRLSFVSVDLGCTKTLEILHTEKVIIQKFKVLVLQEGAASLSCIDKWLELVLGNYINELHLHILFFEYTLPKQMFAAKSLAILNLIRCRLVESFFDENAKFTRLKELTLEKVVQDGNAIQELLNRCPMLEAFSIDNCLNVYCLKLFNLPNLKMAKINRVRMFYINKAPNLHTLCCRVKISIICSLRTTYNNLRKLSIGIGYNSFDVMYLPRLNSMFPLLETLDFNDIRRLDEVKISHGRLESLSLSSKFNTITGQIDCKNLVSYKYEGKTIPSLLINSPRLQDVQLKLLTDYPLDTWWFLRLKQYLETFKQPGVLLNLQLQIESSLVEFNPELLSEQSICPLTNFKHLRFLHIESSQNHRDIIDGMLWAIHPEMISVMLLSQPDSAFIKLLYENLMDRKEKLACCNGYQIRCWRHYLKAVELIVDEETKEIPEFFQILHKVAYDFMKDYGTGEEVKFKFTW</sequence>
<evidence type="ECO:0000313" key="4">
    <source>
        <dbReference type="Proteomes" id="UP000594261"/>
    </source>
</evidence>
<dbReference type="InterPro" id="IPR001810">
    <property type="entry name" value="F-box_dom"/>
</dbReference>
<dbReference type="OMA" id="NAAFCIC"/>
<dbReference type="Gene3D" id="3.80.10.10">
    <property type="entry name" value="Ribonuclease Inhibitor"/>
    <property type="match status" value="1"/>
</dbReference>
<dbReference type="PANTHER" id="PTHR34145">
    <property type="entry name" value="OS02G0105600 PROTEIN"/>
    <property type="match status" value="1"/>
</dbReference>
<accession>A0A7N2LB13</accession>
<feature type="domain" description="F-box" evidence="1">
    <location>
        <begin position="23"/>
        <end position="63"/>
    </location>
</feature>
<evidence type="ECO:0000259" key="2">
    <source>
        <dbReference type="Pfam" id="PF24758"/>
    </source>
</evidence>
<reference evidence="3" key="2">
    <citation type="submission" date="2021-01" db="UniProtKB">
        <authorList>
            <consortium name="EnsemblPlants"/>
        </authorList>
    </citation>
    <scope>IDENTIFICATION</scope>
</reference>
<dbReference type="Pfam" id="PF00646">
    <property type="entry name" value="F-box"/>
    <property type="match status" value="1"/>
</dbReference>
<dbReference type="EnsemblPlants" id="QL03p072973:mrna">
    <property type="protein sequence ID" value="QL03p072973:mrna"/>
    <property type="gene ID" value="QL03p072973"/>
</dbReference>
<evidence type="ECO:0008006" key="5">
    <source>
        <dbReference type="Google" id="ProtNLM"/>
    </source>
</evidence>
<dbReference type="Pfam" id="PF24758">
    <property type="entry name" value="LRR_At5g56370"/>
    <property type="match status" value="1"/>
</dbReference>
<dbReference type="SUPFAM" id="SSF81383">
    <property type="entry name" value="F-box domain"/>
    <property type="match status" value="1"/>
</dbReference>
<dbReference type="AlphaFoldDB" id="A0A7N2LB13"/>
<organism evidence="3 4">
    <name type="scientific">Quercus lobata</name>
    <name type="common">Valley oak</name>
    <dbReference type="NCBI Taxonomy" id="97700"/>
    <lineage>
        <taxon>Eukaryota</taxon>
        <taxon>Viridiplantae</taxon>
        <taxon>Streptophyta</taxon>
        <taxon>Embryophyta</taxon>
        <taxon>Tracheophyta</taxon>
        <taxon>Spermatophyta</taxon>
        <taxon>Magnoliopsida</taxon>
        <taxon>eudicotyledons</taxon>
        <taxon>Gunneridae</taxon>
        <taxon>Pentapetalae</taxon>
        <taxon>rosids</taxon>
        <taxon>fabids</taxon>
        <taxon>Fagales</taxon>
        <taxon>Fagaceae</taxon>
        <taxon>Quercus</taxon>
    </lineage>
</organism>
<dbReference type="Gramene" id="QL03p072973:mrna">
    <property type="protein sequence ID" value="QL03p072973:mrna"/>
    <property type="gene ID" value="QL03p072973"/>
</dbReference>
<protein>
    <recommendedName>
        <fullName evidence="5">F-box domain-containing protein</fullName>
    </recommendedName>
</protein>
<dbReference type="InterPro" id="IPR055411">
    <property type="entry name" value="LRR_FXL15/At3g58940/PEG3-like"/>
</dbReference>
<reference evidence="3 4" key="1">
    <citation type="journal article" date="2016" name="G3 (Bethesda)">
        <title>First Draft Assembly and Annotation of the Genome of a California Endemic Oak Quercus lobata Nee (Fagaceae).</title>
        <authorList>
            <person name="Sork V.L."/>
            <person name="Fitz-Gibbon S.T."/>
            <person name="Puiu D."/>
            <person name="Crepeau M."/>
            <person name="Gugger P.F."/>
            <person name="Sherman R."/>
            <person name="Stevens K."/>
            <person name="Langley C.H."/>
            <person name="Pellegrini M."/>
            <person name="Salzberg S.L."/>
        </authorList>
    </citation>
    <scope>NUCLEOTIDE SEQUENCE [LARGE SCALE GENOMIC DNA]</scope>
    <source>
        <strain evidence="3 4">cv. SW786</strain>
    </source>
</reference>
<dbReference type="InParanoid" id="A0A7N2LB13"/>
<feature type="domain" description="F-box/LRR-repeat protein 15/At3g58940/PEG3-like LRR" evidence="2">
    <location>
        <begin position="104"/>
        <end position="235"/>
    </location>
</feature>